<dbReference type="PANTHER" id="PTHR30136:SF35">
    <property type="entry name" value="HTH-TYPE TRANSCRIPTIONAL REGULATOR RV1719"/>
    <property type="match status" value="1"/>
</dbReference>
<dbReference type="Gene3D" id="1.10.10.10">
    <property type="entry name" value="Winged helix-like DNA-binding domain superfamily/Winged helix DNA-binding domain"/>
    <property type="match status" value="1"/>
</dbReference>
<reference evidence="6 7" key="1">
    <citation type="submission" date="2018-10" db="EMBL/GenBank/DDBJ databases">
        <title>A collection Staphylococci species genome sequencing.</title>
        <authorList>
            <person name="Cole K."/>
        </authorList>
    </citation>
    <scope>NUCLEOTIDE SEQUENCE [LARGE SCALE GENOMIC DNA]</scope>
    <source>
        <strain evidence="7">NCTC 12218</strain>
    </source>
</reference>
<dbReference type="SUPFAM" id="SSF46785">
    <property type="entry name" value="Winged helix' DNA-binding domain"/>
    <property type="match status" value="1"/>
</dbReference>
<gene>
    <name evidence="6" type="ORF">CD117_14135</name>
</gene>
<dbReference type="Gene3D" id="3.30.450.40">
    <property type="match status" value="1"/>
</dbReference>
<dbReference type="GO" id="GO:0045892">
    <property type="term" value="P:negative regulation of DNA-templated transcription"/>
    <property type="evidence" value="ECO:0007669"/>
    <property type="project" value="TreeGrafter"/>
</dbReference>
<dbReference type="GO" id="GO:0003700">
    <property type="term" value="F:DNA-binding transcription factor activity"/>
    <property type="evidence" value="ECO:0007669"/>
    <property type="project" value="TreeGrafter"/>
</dbReference>
<keyword evidence="3" id="KW-0804">Transcription</keyword>
<dbReference type="SUPFAM" id="SSF55781">
    <property type="entry name" value="GAF domain-like"/>
    <property type="match status" value="1"/>
</dbReference>
<dbReference type="PROSITE" id="PS51078">
    <property type="entry name" value="ICLR_ED"/>
    <property type="match status" value="1"/>
</dbReference>
<evidence type="ECO:0000313" key="6">
    <source>
        <dbReference type="EMBL" id="RTX70450.1"/>
    </source>
</evidence>
<evidence type="ECO:0000313" key="7">
    <source>
        <dbReference type="Proteomes" id="UP000274792"/>
    </source>
</evidence>
<dbReference type="PANTHER" id="PTHR30136">
    <property type="entry name" value="HELIX-TURN-HELIX TRANSCRIPTIONAL REGULATOR, ICLR FAMILY"/>
    <property type="match status" value="1"/>
</dbReference>
<dbReference type="InterPro" id="IPR036388">
    <property type="entry name" value="WH-like_DNA-bd_sf"/>
</dbReference>
<comment type="caution">
    <text evidence="6">The sequence shown here is derived from an EMBL/GenBank/DDBJ whole genome shotgun (WGS) entry which is preliminary data.</text>
</comment>
<evidence type="ECO:0000256" key="3">
    <source>
        <dbReference type="ARBA" id="ARBA00023163"/>
    </source>
</evidence>
<protein>
    <submittedName>
        <fullName evidence="6">IclR family transcriptional regulator</fullName>
    </submittedName>
</protein>
<evidence type="ECO:0000259" key="4">
    <source>
        <dbReference type="PROSITE" id="PS51077"/>
    </source>
</evidence>
<feature type="domain" description="IclR-ED" evidence="5">
    <location>
        <begin position="66"/>
        <end position="241"/>
    </location>
</feature>
<dbReference type="InterPro" id="IPR036390">
    <property type="entry name" value="WH_DNA-bd_sf"/>
</dbReference>
<dbReference type="InterPro" id="IPR029016">
    <property type="entry name" value="GAF-like_dom_sf"/>
</dbReference>
<dbReference type="Pfam" id="PF01614">
    <property type="entry name" value="IclR_C"/>
    <property type="match status" value="1"/>
</dbReference>
<dbReference type="AlphaFoldDB" id="A0AAJ4SG78"/>
<evidence type="ECO:0000256" key="2">
    <source>
        <dbReference type="ARBA" id="ARBA00023125"/>
    </source>
</evidence>
<evidence type="ECO:0000259" key="5">
    <source>
        <dbReference type="PROSITE" id="PS51078"/>
    </source>
</evidence>
<dbReference type="Proteomes" id="UP000274792">
    <property type="component" value="Unassembled WGS sequence"/>
</dbReference>
<feature type="domain" description="HTH iclR-type" evidence="4">
    <location>
        <begin position="4"/>
        <end position="65"/>
    </location>
</feature>
<proteinExistence type="predicted"/>
<dbReference type="RefSeq" id="WP_126477947.1">
    <property type="nucleotide sequence ID" value="NZ_JALGXM010000002.1"/>
</dbReference>
<dbReference type="InterPro" id="IPR014757">
    <property type="entry name" value="Tscrpt_reg_IclR_C"/>
</dbReference>
<dbReference type="InterPro" id="IPR005471">
    <property type="entry name" value="Tscrpt_reg_IclR_N"/>
</dbReference>
<dbReference type="GO" id="GO:0003677">
    <property type="term" value="F:DNA binding"/>
    <property type="evidence" value="ECO:0007669"/>
    <property type="project" value="UniProtKB-KW"/>
</dbReference>
<dbReference type="Pfam" id="PF09339">
    <property type="entry name" value="HTH_IclR"/>
    <property type="match status" value="1"/>
</dbReference>
<evidence type="ECO:0000256" key="1">
    <source>
        <dbReference type="ARBA" id="ARBA00023015"/>
    </source>
</evidence>
<name>A0AAJ4SG78_MAMSC</name>
<keyword evidence="2" id="KW-0238">DNA-binding</keyword>
<organism evidence="6 7">
    <name type="scientific">Mammaliicoccus sciuri</name>
    <name type="common">Staphylococcus sciuri</name>
    <dbReference type="NCBI Taxonomy" id="1296"/>
    <lineage>
        <taxon>Bacteria</taxon>
        <taxon>Bacillati</taxon>
        <taxon>Bacillota</taxon>
        <taxon>Bacilli</taxon>
        <taxon>Bacillales</taxon>
        <taxon>Staphylococcaceae</taxon>
        <taxon>Mammaliicoccus</taxon>
    </lineage>
</organism>
<dbReference type="InterPro" id="IPR050707">
    <property type="entry name" value="HTH_MetabolicPath_Reg"/>
</dbReference>
<sequence length="242" mass="27623">MNDIKTIIKSNEILRLFINKSHPLHIKDIMQELNIPQSTVYRIIKTHISQGIIESLGDGLYKPGWVIQALYEPVYPRYSKLTKLTRPLLEEAVNQLGETIILTTLRGNHVLVLDTVESNRNLRFSFNKNEVFLPYYGASSKVLIAFAEENYRNDLINLSEENNHEKLKQDLENIKKDGYAISYSEVDVGAIGIGVPIMIKKNLIGGLSVAAPEFRIDDKKKKEIISYLKDMANEISFLMQND</sequence>
<accession>A0AAJ4SG78</accession>
<keyword evidence="1" id="KW-0805">Transcription regulation</keyword>
<dbReference type="EMBL" id="RXWV01000096">
    <property type="protein sequence ID" value="RTX70450.1"/>
    <property type="molecule type" value="Genomic_DNA"/>
</dbReference>
<dbReference type="PROSITE" id="PS51077">
    <property type="entry name" value="HTH_ICLR"/>
    <property type="match status" value="1"/>
</dbReference>